<gene>
    <name evidence="1" type="ORF">E2C01_029377</name>
</gene>
<sequence length="161" mass="17675">MKICLRRTLHYDNRSTGINISQNFLAVWVPEPPIVPCETLRPGYTVVQKHRPAGCGAWPFCQAMWLDAATSPPNGAKFGTLKTSSLFRTSPGWQQQEVCCSVTSVPSRMPYHLAGPSDQVLYQTRHGVPCRPDAVTPGVLGLLDDVVAALEMPPSQNIRSM</sequence>
<keyword evidence="2" id="KW-1185">Reference proteome</keyword>
<protein>
    <submittedName>
        <fullName evidence="1">Uncharacterized protein</fullName>
    </submittedName>
</protein>
<proteinExistence type="predicted"/>
<dbReference type="EMBL" id="VSRR010003387">
    <property type="protein sequence ID" value="MPC35937.1"/>
    <property type="molecule type" value="Genomic_DNA"/>
</dbReference>
<evidence type="ECO:0000313" key="1">
    <source>
        <dbReference type="EMBL" id="MPC35937.1"/>
    </source>
</evidence>
<reference evidence="1 2" key="1">
    <citation type="submission" date="2019-05" db="EMBL/GenBank/DDBJ databases">
        <title>Another draft genome of Portunus trituberculatus and its Hox gene families provides insights of decapod evolution.</title>
        <authorList>
            <person name="Jeong J.-H."/>
            <person name="Song I."/>
            <person name="Kim S."/>
            <person name="Choi T."/>
            <person name="Kim D."/>
            <person name="Ryu S."/>
            <person name="Kim W."/>
        </authorList>
    </citation>
    <scope>NUCLEOTIDE SEQUENCE [LARGE SCALE GENOMIC DNA]</scope>
    <source>
        <tissue evidence="1">Muscle</tissue>
    </source>
</reference>
<evidence type="ECO:0000313" key="2">
    <source>
        <dbReference type="Proteomes" id="UP000324222"/>
    </source>
</evidence>
<accession>A0A5B7ERQ2</accession>
<dbReference type="AlphaFoldDB" id="A0A5B7ERQ2"/>
<dbReference type="Proteomes" id="UP000324222">
    <property type="component" value="Unassembled WGS sequence"/>
</dbReference>
<name>A0A5B7ERQ2_PORTR</name>
<comment type="caution">
    <text evidence="1">The sequence shown here is derived from an EMBL/GenBank/DDBJ whole genome shotgun (WGS) entry which is preliminary data.</text>
</comment>
<organism evidence="1 2">
    <name type="scientific">Portunus trituberculatus</name>
    <name type="common">Swimming crab</name>
    <name type="synonym">Neptunus trituberculatus</name>
    <dbReference type="NCBI Taxonomy" id="210409"/>
    <lineage>
        <taxon>Eukaryota</taxon>
        <taxon>Metazoa</taxon>
        <taxon>Ecdysozoa</taxon>
        <taxon>Arthropoda</taxon>
        <taxon>Crustacea</taxon>
        <taxon>Multicrustacea</taxon>
        <taxon>Malacostraca</taxon>
        <taxon>Eumalacostraca</taxon>
        <taxon>Eucarida</taxon>
        <taxon>Decapoda</taxon>
        <taxon>Pleocyemata</taxon>
        <taxon>Brachyura</taxon>
        <taxon>Eubrachyura</taxon>
        <taxon>Portunoidea</taxon>
        <taxon>Portunidae</taxon>
        <taxon>Portuninae</taxon>
        <taxon>Portunus</taxon>
    </lineage>
</organism>